<protein>
    <submittedName>
        <fullName evidence="1">Uncharacterized protein</fullName>
    </submittedName>
</protein>
<dbReference type="EMBL" id="CM055741">
    <property type="protein sequence ID" value="KAJ8001826.1"/>
    <property type="molecule type" value="Genomic_DNA"/>
</dbReference>
<evidence type="ECO:0000313" key="2">
    <source>
        <dbReference type="Proteomes" id="UP001157502"/>
    </source>
</evidence>
<name>A0ACC2GDX6_DALPE</name>
<gene>
    <name evidence="1" type="ORF">DPEC_G00173450</name>
</gene>
<organism evidence="1 2">
    <name type="scientific">Dallia pectoralis</name>
    <name type="common">Alaska blackfish</name>
    <dbReference type="NCBI Taxonomy" id="75939"/>
    <lineage>
        <taxon>Eukaryota</taxon>
        <taxon>Metazoa</taxon>
        <taxon>Chordata</taxon>
        <taxon>Craniata</taxon>
        <taxon>Vertebrata</taxon>
        <taxon>Euteleostomi</taxon>
        <taxon>Actinopterygii</taxon>
        <taxon>Neopterygii</taxon>
        <taxon>Teleostei</taxon>
        <taxon>Protacanthopterygii</taxon>
        <taxon>Esociformes</taxon>
        <taxon>Umbridae</taxon>
        <taxon>Dallia</taxon>
    </lineage>
</organism>
<dbReference type="Proteomes" id="UP001157502">
    <property type="component" value="Chromosome 14"/>
</dbReference>
<proteinExistence type="predicted"/>
<accession>A0ACC2GDX6</accession>
<sequence>MTTQDATKLIQQLRQRRPDRTGHGQSNILPSSTATHGPSHIRLLRDPAGFSGRLARHWTLRHPQAGVGGRRRGRASALMRRWGREVINNTQLWSLPGGAAAGHGYTMSPSLLWAPGLLVSSSCSPHKLPSSVFSLSLTFHLLTDWSPEHTLLFSSPPSDFLVIPNMVAVN</sequence>
<keyword evidence="2" id="KW-1185">Reference proteome</keyword>
<evidence type="ECO:0000313" key="1">
    <source>
        <dbReference type="EMBL" id="KAJ8001826.1"/>
    </source>
</evidence>
<comment type="caution">
    <text evidence="1">The sequence shown here is derived from an EMBL/GenBank/DDBJ whole genome shotgun (WGS) entry which is preliminary data.</text>
</comment>
<reference evidence="1" key="1">
    <citation type="submission" date="2021-05" db="EMBL/GenBank/DDBJ databases">
        <authorList>
            <person name="Pan Q."/>
            <person name="Jouanno E."/>
            <person name="Zahm M."/>
            <person name="Klopp C."/>
            <person name="Cabau C."/>
            <person name="Louis A."/>
            <person name="Berthelot C."/>
            <person name="Parey E."/>
            <person name="Roest Crollius H."/>
            <person name="Montfort J."/>
            <person name="Robinson-Rechavi M."/>
            <person name="Bouchez O."/>
            <person name="Lampietro C."/>
            <person name="Lopez Roques C."/>
            <person name="Donnadieu C."/>
            <person name="Postlethwait J."/>
            <person name="Bobe J."/>
            <person name="Dillon D."/>
            <person name="Chandos A."/>
            <person name="von Hippel F."/>
            <person name="Guiguen Y."/>
        </authorList>
    </citation>
    <scope>NUCLEOTIDE SEQUENCE</scope>
    <source>
        <strain evidence="1">YG-Jan2019</strain>
    </source>
</reference>